<dbReference type="InterPro" id="IPR008964">
    <property type="entry name" value="Invasin/intimin_cell_adhesion"/>
</dbReference>
<proteinExistence type="predicted"/>
<keyword evidence="1" id="KW-1133">Transmembrane helix</keyword>
<evidence type="ECO:0000256" key="1">
    <source>
        <dbReference type="SAM" id="Phobius"/>
    </source>
</evidence>
<evidence type="ECO:0000313" key="3">
    <source>
        <dbReference type="EMBL" id="OGD64314.1"/>
    </source>
</evidence>
<feature type="transmembrane region" description="Helical" evidence="1">
    <location>
        <begin position="12"/>
        <end position="31"/>
    </location>
</feature>
<feature type="domain" description="Cohesin" evidence="2">
    <location>
        <begin position="75"/>
        <end position="150"/>
    </location>
</feature>
<dbReference type="SUPFAM" id="SSF49373">
    <property type="entry name" value="Invasin/intimin cell-adhesion fragments"/>
    <property type="match status" value="1"/>
</dbReference>
<name>A0A1F5EAN8_9BACT</name>
<keyword evidence="1" id="KW-0472">Membrane</keyword>
<dbReference type="Proteomes" id="UP000177481">
    <property type="component" value="Unassembled WGS sequence"/>
</dbReference>
<dbReference type="SUPFAM" id="SSF49384">
    <property type="entry name" value="Carbohydrate-binding domain"/>
    <property type="match status" value="1"/>
</dbReference>
<dbReference type="Pfam" id="PF00963">
    <property type="entry name" value="Cohesin"/>
    <property type="match status" value="1"/>
</dbReference>
<dbReference type="CDD" id="cd08547">
    <property type="entry name" value="Type_II_cohesin"/>
    <property type="match status" value="1"/>
</dbReference>
<dbReference type="InterPro" id="IPR008965">
    <property type="entry name" value="CBM2/CBM3_carb-bd_dom_sf"/>
</dbReference>
<feature type="transmembrane region" description="Helical" evidence="1">
    <location>
        <begin position="413"/>
        <end position="432"/>
    </location>
</feature>
<comment type="caution">
    <text evidence="3">The sequence shown here is derived from an EMBL/GenBank/DDBJ whole genome shotgun (WGS) entry which is preliminary data.</text>
</comment>
<organism evidence="3 4">
    <name type="scientific">Candidatus Berkelbacteria bacterium RIFCSPLOWO2_01_FULL_50_28</name>
    <dbReference type="NCBI Taxonomy" id="1797471"/>
    <lineage>
        <taxon>Bacteria</taxon>
        <taxon>Candidatus Berkelbacteria</taxon>
    </lineage>
</organism>
<protein>
    <recommendedName>
        <fullName evidence="2">Cohesin domain-containing protein</fullName>
    </recommendedName>
</protein>
<gene>
    <name evidence="3" type="ORF">A3A71_04070</name>
</gene>
<dbReference type="EMBL" id="MEZX01000003">
    <property type="protein sequence ID" value="OGD64314.1"/>
    <property type="molecule type" value="Genomic_DNA"/>
</dbReference>
<dbReference type="GO" id="GO:0030246">
    <property type="term" value="F:carbohydrate binding"/>
    <property type="evidence" value="ECO:0007669"/>
    <property type="project" value="InterPro"/>
</dbReference>
<evidence type="ECO:0000313" key="4">
    <source>
        <dbReference type="Proteomes" id="UP000177481"/>
    </source>
</evidence>
<dbReference type="Gene3D" id="2.60.40.680">
    <property type="match status" value="1"/>
</dbReference>
<keyword evidence="1" id="KW-0812">Transmembrane</keyword>
<dbReference type="InterPro" id="IPR002102">
    <property type="entry name" value="Cohesin_dom"/>
</dbReference>
<dbReference type="AlphaFoldDB" id="A0A1F5EAN8"/>
<evidence type="ECO:0000259" key="2">
    <source>
        <dbReference type="Pfam" id="PF00963"/>
    </source>
</evidence>
<sequence length="438" mass="46273">MKARTPLRSERLVFTIVVIITVILLVGSAILQRIVFKAESVNGALHFTPTTLVAPLGKPLSLVLQSDFDASSLGAGIQVSIDYDPTALSLDSVKPSSGWTTAKIDKSPGTVFWVAVPSGAAVSSLSTRSVFATFVFRPLKNGPAEIKIDPTRSAIALMTSDATAVYNALNSVQNSVLTIAPSGASPIVASESTEPTPTNSGFGLQRLVSTDEIALPQAAIVLVKLQFSGRVVVNFGLTSSLSGSVESSSSSMYHALKLSGLESAKTYYYQVATTDSQGSSKLLGAVKSFQTVAISRNLNVDQYSFQVFPATARDQVKVYITAKDDEGNLLGNLQKTLSLKASRGEVKILPLSEVDGLYQATVEYTGTNRHAVVISATNGNQEVGSQAVIFDPDLIAKEATSGNQFILSLSENVVATLIGLLALLAVLTALLWKLARSR</sequence>
<reference evidence="3 4" key="1">
    <citation type="journal article" date="2016" name="Nat. Commun.">
        <title>Thousands of microbial genomes shed light on interconnected biogeochemical processes in an aquifer system.</title>
        <authorList>
            <person name="Anantharaman K."/>
            <person name="Brown C.T."/>
            <person name="Hug L.A."/>
            <person name="Sharon I."/>
            <person name="Castelle C.J."/>
            <person name="Probst A.J."/>
            <person name="Thomas B.C."/>
            <person name="Singh A."/>
            <person name="Wilkins M.J."/>
            <person name="Karaoz U."/>
            <person name="Brodie E.L."/>
            <person name="Williams K.H."/>
            <person name="Hubbard S.S."/>
            <person name="Banfield J.F."/>
        </authorList>
    </citation>
    <scope>NUCLEOTIDE SEQUENCE [LARGE SCALE GENOMIC DNA]</scope>
</reference>
<dbReference type="InterPro" id="IPR013783">
    <property type="entry name" value="Ig-like_fold"/>
</dbReference>
<dbReference type="Gene3D" id="2.60.40.10">
    <property type="entry name" value="Immunoglobulins"/>
    <property type="match status" value="1"/>
</dbReference>
<dbReference type="GO" id="GO:0000272">
    <property type="term" value="P:polysaccharide catabolic process"/>
    <property type="evidence" value="ECO:0007669"/>
    <property type="project" value="InterPro"/>
</dbReference>
<accession>A0A1F5EAN8</accession>
<dbReference type="STRING" id="1797471.A3A71_04070"/>